<name>A0A0G0UA75_9BACT</name>
<proteinExistence type="predicted"/>
<feature type="non-terminal residue" evidence="2">
    <location>
        <position position="42"/>
    </location>
</feature>
<gene>
    <name evidence="2" type="ORF">UU35_C0025G0001</name>
</gene>
<evidence type="ECO:0000256" key="1">
    <source>
        <dbReference type="SAM" id="MobiDB-lite"/>
    </source>
</evidence>
<accession>A0A0G0UA75</accession>
<evidence type="ECO:0000313" key="2">
    <source>
        <dbReference type="EMBL" id="KKR85894.1"/>
    </source>
</evidence>
<dbReference type="Proteomes" id="UP000034616">
    <property type="component" value="Unassembled WGS sequence"/>
</dbReference>
<comment type="caution">
    <text evidence="2">The sequence shown here is derived from an EMBL/GenBank/DDBJ whole genome shotgun (WGS) entry which is preliminary data.</text>
</comment>
<organism evidence="2 3">
    <name type="scientific">Candidatus Uhrbacteria bacterium GW2011_GWC2_41_11</name>
    <dbReference type="NCBI Taxonomy" id="1618985"/>
    <lineage>
        <taxon>Bacteria</taxon>
        <taxon>Candidatus Uhriibacteriota</taxon>
    </lineage>
</organism>
<feature type="region of interest" description="Disordered" evidence="1">
    <location>
        <begin position="1"/>
        <end position="42"/>
    </location>
</feature>
<dbReference type="EMBL" id="LCAH01000025">
    <property type="protein sequence ID" value="KKR85894.1"/>
    <property type="molecule type" value="Genomic_DNA"/>
</dbReference>
<dbReference type="AlphaFoldDB" id="A0A0G0UA75"/>
<sequence length="42" mass="4545">MSPDSLRNPFHPPDQRTGTSSELTRHLLPSADAQALTEALGE</sequence>
<reference evidence="2 3" key="1">
    <citation type="journal article" date="2015" name="Nature">
        <title>rRNA introns, odd ribosomes, and small enigmatic genomes across a large radiation of phyla.</title>
        <authorList>
            <person name="Brown C.T."/>
            <person name="Hug L.A."/>
            <person name="Thomas B.C."/>
            <person name="Sharon I."/>
            <person name="Castelle C.J."/>
            <person name="Singh A."/>
            <person name="Wilkins M.J."/>
            <person name="Williams K.H."/>
            <person name="Banfield J.F."/>
        </authorList>
    </citation>
    <scope>NUCLEOTIDE SEQUENCE [LARGE SCALE GENOMIC DNA]</scope>
</reference>
<protein>
    <submittedName>
        <fullName evidence="2">Uncharacterized protein</fullName>
    </submittedName>
</protein>
<evidence type="ECO:0000313" key="3">
    <source>
        <dbReference type="Proteomes" id="UP000034616"/>
    </source>
</evidence>